<organism evidence="4 5">
    <name type="scientific">Nonomuraea mangrovi</name>
    <dbReference type="NCBI Taxonomy" id="2316207"/>
    <lineage>
        <taxon>Bacteria</taxon>
        <taxon>Bacillati</taxon>
        <taxon>Actinomycetota</taxon>
        <taxon>Actinomycetes</taxon>
        <taxon>Streptosporangiales</taxon>
        <taxon>Streptosporangiaceae</taxon>
        <taxon>Nonomuraea</taxon>
    </lineage>
</organism>
<feature type="domain" description="N-acetyltransferase" evidence="3">
    <location>
        <begin position="3"/>
        <end position="169"/>
    </location>
</feature>
<dbReference type="SUPFAM" id="SSF55729">
    <property type="entry name" value="Acyl-CoA N-acyltransferases (Nat)"/>
    <property type="match status" value="1"/>
</dbReference>
<evidence type="ECO:0000256" key="2">
    <source>
        <dbReference type="ARBA" id="ARBA00023315"/>
    </source>
</evidence>
<dbReference type="Pfam" id="PF00583">
    <property type="entry name" value="Acetyltransf_1"/>
    <property type="match status" value="1"/>
</dbReference>
<dbReference type="PANTHER" id="PTHR43877">
    <property type="entry name" value="AMINOALKYLPHOSPHONATE N-ACETYLTRANSFERASE-RELATED-RELATED"/>
    <property type="match status" value="1"/>
</dbReference>
<sequence length="178" mass="18961">MKPSIRSRTPHDMDGCVEALAAVQRADRYPVDWPADPARWLTPADLVSAWVALDDEGVVGHVGLSRIPLASLGPALAQAVGASGELVGAVTRLFVTPRGRGHGLARDLLDTVRKDAVARGLPLVLDVSDEGQAAVALYERAGWRRVASARARWLNSAGEHALVHSYVSPDVQNGLHGR</sequence>
<protein>
    <submittedName>
        <fullName evidence="4">GNAT family N-acetyltransferase</fullName>
        <ecNumber evidence="4">2.3.-.-</ecNumber>
    </submittedName>
</protein>
<dbReference type="GO" id="GO:0016746">
    <property type="term" value="F:acyltransferase activity"/>
    <property type="evidence" value="ECO:0007669"/>
    <property type="project" value="UniProtKB-KW"/>
</dbReference>
<name>A0ABW4SPB8_9ACTN</name>
<accession>A0ABW4SPB8</accession>
<dbReference type="PROSITE" id="PS51186">
    <property type="entry name" value="GNAT"/>
    <property type="match status" value="1"/>
</dbReference>
<dbReference type="Proteomes" id="UP001597368">
    <property type="component" value="Unassembled WGS sequence"/>
</dbReference>
<proteinExistence type="predicted"/>
<dbReference type="EC" id="2.3.-.-" evidence="4"/>
<evidence type="ECO:0000313" key="4">
    <source>
        <dbReference type="EMBL" id="MFD1930784.1"/>
    </source>
</evidence>
<dbReference type="InterPro" id="IPR016181">
    <property type="entry name" value="Acyl_CoA_acyltransferase"/>
</dbReference>
<dbReference type="PANTHER" id="PTHR43877:SF2">
    <property type="entry name" value="AMINOALKYLPHOSPHONATE N-ACETYLTRANSFERASE-RELATED"/>
    <property type="match status" value="1"/>
</dbReference>
<gene>
    <name evidence="4" type="ORF">ACFSKW_04750</name>
</gene>
<evidence type="ECO:0000259" key="3">
    <source>
        <dbReference type="PROSITE" id="PS51186"/>
    </source>
</evidence>
<keyword evidence="2 4" id="KW-0012">Acyltransferase</keyword>
<evidence type="ECO:0000313" key="5">
    <source>
        <dbReference type="Proteomes" id="UP001597368"/>
    </source>
</evidence>
<dbReference type="Gene3D" id="3.40.630.30">
    <property type="match status" value="1"/>
</dbReference>
<reference evidence="5" key="1">
    <citation type="journal article" date="2019" name="Int. J. Syst. Evol. Microbiol.">
        <title>The Global Catalogue of Microorganisms (GCM) 10K type strain sequencing project: providing services to taxonomists for standard genome sequencing and annotation.</title>
        <authorList>
            <consortium name="The Broad Institute Genomics Platform"/>
            <consortium name="The Broad Institute Genome Sequencing Center for Infectious Disease"/>
            <person name="Wu L."/>
            <person name="Ma J."/>
        </authorList>
    </citation>
    <scope>NUCLEOTIDE SEQUENCE [LARGE SCALE GENOMIC DNA]</scope>
    <source>
        <strain evidence="5">ICMP 6774ER</strain>
    </source>
</reference>
<keyword evidence="5" id="KW-1185">Reference proteome</keyword>
<dbReference type="CDD" id="cd04301">
    <property type="entry name" value="NAT_SF"/>
    <property type="match status" value="1"/>
</dbReference>
<dbReference type="InterPro" id="IPR050832">
    <property type="entry name" value="Bact_Acetyltransf"/>
</dbReference>
<comment type="caution">
    <text evidence="4">The sequence shown here is derived from an EMBL/GenBank/DDBJ whole genome shotgun (WGS) entry which is preliminary data.</text>
</comment>
<dbReference type="InterPro" id="IPR000182">
    <property type="entry name" value="GNAT_dom"/>
</dbReference>
<evidence type="ECO:0000256" key="1">
    <source>
        <dbReference type="ARBA" id="ARBA00022679"/>
    </source>
</evidence>
<keyword evidence="1 4" id="KW-0808">Transferase</keyword>
<dbReference type="EMBL" id="JBHUFV010000005">
    <property type="protein sequence ID" value="MFD1930784.1"/>
    <property type="molecule type" value="Genomic_DNA"/>
</dbReference>
<dbReference type="RefSeq" id="WP_379569506.1">
    <property type="nucleotide sequence ID" value="NZ_JBHUFV010000005.1"/>
</dbReference>